<dbReference type="PATRIC" id="fig|1303.83.peg.1524"/>
<dbReference type="GO" id="GO:0051082">
    <property type="term" value="F:unfolded protein binding"/>
    <property type="evidence" value="ECO:0007669"/>
    <property type="project" value="InterPro"/>
</dbReference>
<evidence type="ECO:0008006" key="4">
    <source>
        <dbReference type="Google" id="ProtNLM"/>
    </source>
</evidence>
<dbReference type="AlphaFoldDB" id="A0A139Q5M7"/>
<evidence type="ECO:0000313" key="2">
    <source>
        <dbReference type="EMBL" id="KXT97837.1"/>
    </source>
</evidence>
<dbReference type="PANTHER" id="PTHR36918:SF1">
    <property type="entry name" value="PROTEIN-EXPORT PROTEIN SECB"/>
    <property type="match status" value="1"/>
</dbReference>
<comment type="caution">
    <text evidence="2">The sequence shown here is derived from an EMBL/GenBank/DDBJ whole genome shotgun (WGS) entry which is preliminary data.</text>
</comment>
<name>A0A139Q5M7_STROR</name>
<evidence type="ECO:0000256" key="1">
    <source>
        <dbReference type="ARBA" id="ARBA00009990"/>
    </source>
</evidence>
<dbReference type="InterPro" id="IPR035958">
    <property type="entry name" value="SecB-like_sf"/>
</dbReference>
<proteinExistence type="inferred from homology"/>
<dbReference type="SUPFAM" id="SSF54611">
    <property type="entry name" value="SecB-like"/>
    <property type="match status" value="1"/>
</dbReference>
<dbReference type="Proteomes" id="UP000070220">
    <property type="component" value="Unassembled WGS sequence"/>
</dbReference>
<dbReference type="GO" id="GO:0051262">
    <property type="term" value="P:protein tetramerization"/>
    <property type="evidence" value="ECO:0007669"/>
    <property type="project" value="InterPro"/>
</dbReference>
<accession>A0A139Q5M7</accession>
<dbReference type="Gene3D" id="3.10.420.10">
    <property type="entry name" value="SecB-like"/>
    <property type="match status" value="1"/>
</dbReference>
<gene>
    <name evidence="2" type="ORF">SORDD30_01461</name>
</gene>
<dbReference type="PANTHER" id="PTHR36918">
    <property type="match status" value="1"/>
</dbReference>
<dbReference type="EMBL" id="LQRP01000046">
    <property type="protein sequence ID" value="KXT97837.1"/>
    <property type="molecule type" value="Genomic_DNA"/>
</dbReference>
<protein>
    <recommendedName>
        <fullName evidence="4">Preprotein translocase subunit SecB</fullName>
    </recommendedName>
</protein>
<comment type="similarity">
    <text evidence="1">Belongs to the SecB family.</text>
</comment>
<reference evidence="2 3" key="1">
    <citation type="submission" date="2016-01" db="EMBL/GenBank/DDBJ databases">
        <title>Highly variable Streptococcus oralis are common among viridans streptococci isolated from primates.</title>
        <authorList>
            <person name="Denapaite D."/>
            <person name="Rieger M."/>
            <person name="Koendgen S."/>
            <person name="Brueckner R."/>
            <person name="Ochigava I."/>
            <person name="Kappeler P."/>
            <person name="Maetz-Rensing K."/>
            <person name="Leendertz F."/>
            <person name="Hakenbeck R."/>
        </authorList>
    </citation>
    <scope>NUCLEOTIDE SEQUENCE [LARGE SCALE GENOMIC DNA]</scope>
    <source>
        <strain evidence="2 3">DD30</strain>
    </source>
</reference>
<sequence>MAIISFEDYVVDKSVYHSNPEFESRREDGGLVVPISFSAEVGVDKTDEKSYVIINVNLGTATNPDEIPNIPFICEVSIRGIYGYSSSDFEDEEELKQVLGGNAVAILYPYVRAYISTLTNLSNQFPAYTLPVMNFAETIKDNNLITYVGFD</sequence>
<dbReference type="Pfam" id="PF02556">
    <property type="entry name" value="SecB"/>
    <property type="match status" value="1"/>
</dbReference>
<dbReference type="GO" id="GO:0015031">
    <property type="term" value="P:protein transport"/>
    <property type="evidence" value="ECO:0007669"/>
    <property type="project" value="InterPro"/>
</dbReference>
<evidence type="ECO:0000313" key="3">
    <source>
        <dbReference type="Proteomes" id="UP000070220"/>
    </source>
</evidence>
<organism evidence="2 3">
    <name type="scientific">Streptococcus oralis</name>
    <dbReference type="NCBI Taxonomy" id="1303"/>
    <lineage>
        <taxon>Bacteria</taxon>
        <taxon>Bacillati</taxon>
        <taxon>Bacillota</taxon>
        <taxon>Bacilli</taxon>
        <taxon>Lactobacillales</taxon>
        <taxon>Streptococcaceae</taxon>
        <taxon>Streptococcus</taxon>
    </lineage>
</organism>
<dbReference type="RefSeq" id="WP_061421537.1">
    <property type="nucleotide sequence ID" value="NZ_KQ970370.1"/>
</dbReference>
<dbReference type="InterPro" id="IPR003708">
    <property type="entry name" value="SecB"/>
</dbReference>